<dbReference type="GeneID" id="25283380"/>
<dbReference type="AlphaFoldDB" id="A0A072P7L4"/>
<dbReference type="GO" id="GO:0051321">
    <property type="term" value="P:meiotic cell cycle"/>
    <property type="evidence" value="ECO:0007669"/>
    <property type="project" value="TreeGrafter"/>
</dbReference>
<dbReference type="EMBL" id="AMGV01000007">
    <property type="protein sequence ID" value="KEF55717.1"/>
    <property type="molecule type" value="Genomic_DNA"/>
</dbReference>
<dbReference type="InterPro" id="IPR041470">
    <property type="entry name" value="GCP_N"/>
</dbReference>
<dbReference type="GO" id="GO:0043015">
    <property type="term" value="F:gamma-tubulin binding"/>
    <property type="evidence" value="ECO:0007669"/>
    <property type="project" value="InterPro"/>
</dbReference>
<keyword evidence="5 6" id="KW-0206">Cytoskeleton</keyword>
<keyword evidence="3 6" id="KW-0963">Cytoplasm</keyword>
<dbReference type="GO" id="GO:0044732">
    <property type="term" value="C:mitotic spindle pole body"/>
    <property type="evidence" value="ECO:0007669"/>
    <property type="project" value="TreeGrafter"/>
</dbReference>
<dbReference type="VEuPathDB" id="FungiDB:A1O9_08467"/>
<dbReference type="Pfam" id="PF04130">
    <property type="entry name" value="GCP_C_terminal"/>
    <property type="match status" value="1"/>
</dbReference>
<proteinExistence type="inferred from homology"/>
<evidence type="ECO:0000256" key="7">
    <source>
        <dbReference type="SAM" id="MobiDB-lite"/>
    </source>
</evidence>
<dbReference type="PANTHER" id="PTHR19302">
    <property type="entry name" value="GAMMA TUBULIN COMPLEX PROTEIN"/>
    <property type="match status" value="1"/>
</dbReference>
<accession>A0A072P7L4</accession>
<reference evidence="10 11" key="1">
    <citation type="submission" date="2013-03" db="EMBL/GenBank/DDBJ databases">
        <title>The Genome Sequence of Exophiala aquamarina CBS 119918.</title>
        <authorList>
            <consortium name="The Broad Institute Genomics Platform"/>
            <person name="Cuomo C."/>
            <person name="de Hoog S."/>
            <person name="Gorbushina A."/>
            <person name="Walker B."/>
            <person name="Young S.K."/>
            <person name="Zeng Q."/>
            <person name="Gargeya S."/>
            <person name="Fitzgerald M."/>
            <person name="Haas B."/>
            <person name="Abouelleil A."/>
            <person name="Allen A.W."/>
            <person name="Alvarado L."/>
            <person name="Arachchi H.M."/>
            <person name="Berlin A.M."/>
            <person name="Chapman S.B."/>
            <person name="Gainer-Dewar J."/>
            <person name="Goldberg J."/>
            <person name="Griggs A."/>
            <person name="Gujja S."/>
            <person name="Hansen M."/>
            <person name="Howarth C."/>
            <person name="Imamovic A."/>
            <person name="Ireland A."/>
            <person name="Larimer J."/>
            <person name="McCowan C."/>
            <person name="Murphy C."/>
            <person name="Pearson M."/>
            <person name="Poon T.W."/>
            <person name="Priest M."/>
            <person name="Roberts A."/>
            <person name="Saif S."/>
            <person name="Shea T."/>
            <person name="Sisk P."/>
            <person name="Sykes S."/>
            <person name="Wortman J."/>
            <person name="Nusbaum C."/>
            <person name="Birren B."/>
        </authorList>
    </citation>
    <scope>NUCLEOTIDE SEQUENCE [LARGE SCALE GENOMIC DNA]</scope>
    <source>
        <strain evidence="10 11">CBS 119918</strain>
    </source>
</reference>
<feature type="compositionally biased region" description="Polar residues" evidence="7">
    <location>
        <begin position="557"/>
        <end position="569"/>
    </location>
</feature>
<dbReference type="InterPro" id="IPR040457">
    <property type="entry name" value="GCP_C"/>
</dbReference>
<evidence type="ECO:0000256" key="3">
    <source>
        <dbReference type="ARBA" id="ARBA00022490"/>
    </source>
</evidence>
<feature type="region of interest" description="Disordered" evidence="7">
    <location>
        <begin position="557"/>
        <end position="593"/>
    </location>
</feature>
<comment type="similarity">
    <text evidence="2 6">Belongs to the TUBGCP family.</text>
</comment>
<organism evidence="10 11">
    <name type="scientific">Exophiala aquamarina CBS 119918</name>
    <dbReference type="NCBI Taxonomy" id="1182545"/>
    <lineage>
        <taxon>Eukaryota</taxon>
        <taxon>Fungi</taxon>
        <taxon>Dikarya</taxon>
        <taxon>Ascomycota</taxon>
        <taxon>Pezizomycotina</taxon>
        <taxon>Eurotiomycetes</taxon>
        <taxon>Chaetothyriomycetidae</taxon>
        <taxon>Chaetothyriales</taxon>
        <taxon>Herpotrichiellaceae</taxon>
        <taxon>Exophiala</taxon>
    </lineage>
</organism>
<keyword evidence="4 6" id="KW-0493">Microtubule</keyword>
<dbReference type="Pfam" id="PF17681">
    <property type="entry name" value="GCP_N_terminal"/>
    <property type="match status" value="1"/>
</dbReference>
<name>A0A072P7L4_9EURO</name>
<dbReference type="GO" id="GO:0031122">
    <property type="term" value="P:cytoplasmic microtubule organization"/>
    <property type="evidence" value="ECO:0007669"/>
    <property type="project" value="TreeGrafter"/>
</dbReference>
<dbReference type="RefSeq" id="XP_013258307.1">
    <property type="nucleotide sequence ID" value="XM_013402853.1"/>
</dbReference>
<comment type="caution">
    <text evidence="10">The sequence shown here is derived from an EMBL/GenBank/DDBJ whole genome shotgun (WGS) entry which is preliminary data.</text>
</comment>
<dbReference type="HOGENOM" id="CLU_005595_0_0_1"/>
<gene>
    <name evidence="10" type="ORF">A1O9_08467</name>
</gene>
<evidence type="ECO:0000259" key="9">
    <source>
        <dbReference type="Pfam" id="PF17681"/>
    </source>
</evidence>
<dbReference type="Proteomes" id="UP000027920">
    <property type="component" value="Unassembled WGS sequence"/>
</dbReference>
<evidence type="ECO:0000256" key="2">
    <source>
        <dbReference type="ARBA" id="ARBA00010337"/>
    </source>
</evidence>
<dbReference type="OrthoDB" id="78652at2759"/>
<dbReference type="GO" id="GO:0051225">
    <property type="term" value="P:spindle assembly"/>
    <property type="evidence" value="ECO:0007669"/>
    <property type="project" value="TreeGrafter"/>
</dbReference>
<feature type="domain" description="Gamma tubulin complex component protein N-terminal" evidence="9">
    <location>
        <begin position="2"/>
        <end position="303"/>
    </location>
</feature>
<dbReference type="GO" id="GO:0000278">
    <property type="term" value="P:mitotic cell cycle"/>
    <property type="evidence" value="ECO:0007669"/>
    <property type="project" value="TreeGrafter"/>
</dbReference>
<comment type="subcellular location">
    <subcellularLocation>
        <location evidence="1 6">Cytoplasm</location>
        <location evidence="1 6">Cytoskeleton</location>
        <location evidence="1 6">Microtubule organizing center</location>
    </subcellularLocation>
</comment>
<evidence type="ECO:0000256" key="5">
    <source>
        <dbReference type="ARBA" id="ARBA00023212"/>
    </source>
</evidence>
<sequence>MLHEILLSLSGIQSPVWDQVRNSEGPEGQNINSYVSPPERAMLQTLAHLQDLHVSIRETTARIVVSHQSMVCRALAASISNVHLGRFMNKIIEVESSILKKDATYVGGHGIVPLSTLVGEFSPWSRRLEWLASIAKHLEQGDRPDQKPSGATALNLLRHEIHTGYADISEMATALLALGERTWMRAAAVWILYGKLPPLGAHDFCINRNPNFTTPMDMFMIEKTLLPEVVNTRAAHALLSIGSALNQLQTQALSTSSPSGRNLDLSTSLLSDHLKLLESLSYPLNPSLLESVLTAINQSISENALSQILPVTLVMRLLQVILRYVLLDRGEFAISMITHANERVMNRQQTQTSVRPIRKVGRLDDLAIKEVELSGIVSRSFAELAVSRGDEEVDDDVFDLAKSSLSLKSCDSRANILSTLLPTPTLLRLTIPSSSPLHIFLSPQDINDYSILNAYLLAIHRAGLQLSSLWKLSTQRRCHPTPLGPPASASEFGKATLASRRAREDWRNRRTRRHWITASKTMFMTNELKVYLQGEVIQSSWQYFRTWITSSGTETLASAKSSRPGTASSAAEAKTPNLRTSTGTGPNKFGTPSDPRALADAHRAYLEALKAALFLANTEFVEILKELLSQIDHFVALFSRLQTVWEGLDLQEDEGVMDAFSNFAQDEKEVLAEMDRTSGAMEGALVEVVDKLRDVERDNKVGPGVTGVIETLSGVELNGKKFVPWRARTVDRLIMKLDGLTGKQEDDRDSLGIASAYENE</sequence>
<feature type="domain" description="Gamma tubulin complex component C-terminal" evidence="8">
    <location>
        <begin position="318"/>
        <end position="726"/>
    </location>
</feature>
<evidence type="ECO:0000313" key="11">
    <source>
        <dbReference type="Proteomes" id="UP000027920"/>
    </source>
</evidence>
<dbReference type="GO" id="GO:0005874">
    <property type="term" value="C:microtubule"/>
    <property type="evidence" value="ECO:0007669"/>
    <property type="project" value="UniProtKB-KW"/>
</dbReference>
<evidence type="ECO:0000256" key="4">
    <source>
        <dbReference type="ARBA" id="ARBA00022701"/>
    </source>
</evidence>
<dbReference type="GO" id="GO:0000930">
    <property type="term" value="C:gamma-tubulin complex"/>
    <property type="evidence" value="ECO:0007669"/>
    <property type="project" value="TreeGrafter"/>
</dbReference>
<evidence type="ECO:0000256" key="1">
    <source>
        <dbReference type="ARBA" id="ARBA00004267"/>
    </source>
</evidence>
<keyword evidence="11" id="KW-1185">Reference proteome</keyword>
<evidence type="ECO:0000256" key="6">
    <source>
        <dbReference type="RuleBase" id="RU363050"/>
    </source>
</evidence>
<dbReference type="InterPro" id="IPR007259">
    <property type="entry name" value="GCP"/>
</dbReference>
<protein>
    <recommendedName>
        <fullName evidence="6">Spindle pole body component</fullName>
    </recommendedName>
</protein>
<dbReference type="Gene3D" id="1.20.120.1900">
    <property type="entry name" value="Gamma-tubulin complex, C-terminal domain"/>
    <property type="match status" value="1"/>
</dbReference>
<dbReference type="PANTHER" id="PTHR19302:SF27">
    <property type="entry name" value="GAMMA-TUBULIN COMPLEX COMPONENT 4"/>
    <property type="match status" value="1"/>
</dbReference>
<dbReference type="GO" id="GO:0000922">
    <property type="term" value="C:spindle pole"/>
    <property type="evidence" value="ECO:0007669"/>
    <property type="project" value="InterPro"/>
</dbReference>
<dbReference type="InterPro" id="IPR042241">
    <property type="entry name" value="GCP_C_sf"/>
</dbReference>
<dbReference type="GO" id="GO:0007020">
    <property type="term" value="P:microtubule nucleation"/>
    <property type="evidence" value="ECO:0007669"/>
    <property type="project" value="InterPro"/>
</dbReference>
<evidence type="ECO:0000259" key="8">
    <source>
        <dbReference type="Pfam" id="PF04130"/>
    </source>
</evidence>
<dbReference type="STRING" id="1182545.A0A072P7L4"/>
<evidence type="ECO:0000313" key="10">
    <source>
        <dbReference type="EMBL" id="KEF55717.1"/>
    </source>
</evidence>
<dbReference type="GO" id="GO:0051011">
    <property type="term" value="F:microtubule minus-end binding"/>
    <property type="evidence" value="ECO:0007669"/>
    <property type="project" value="TreeGrafter"/>
</dbReference>